<organism evidence="6 7">
    <name type="scientific">Vibrio nigripulchritudo SOn1</name>
    <dbReference type="NCBI Taxonomy" id="1238450"/>
    <lineage>
        <taxon>Bacteria</taxon>
        <taxon>Pseudomonadati</taxon>
        <taxon>Pseudomonadota</taxon>
        <taxon>Gammaproteobacteria</taxon>
        <taxon>Vibrionales</taxon>
        <taxon>Vibrionaceae</taxon>
        <taxon>Vibrio</taxon>
    </lineage>
</organism>
<dbReference type="AlphaFoldDB" id="A0AAV2VHR1"/>
<keyword evidence="1 5" id="KW-0489">Methyltransferase</keyword>
<dbReference type="EMBL" id="CAOF01000008">
    <property type="protein sequence ID" value="CCO44213.1"/>
    <property type="molecule type" value="Genomic_DNA"/>
</dbReference>
<comment type="caution">
    <text evidence="6">The sequence shown here is derived from an EMBL/GenBank/DDBJ whole genome shotgun (WGS) entry which is preliminary data.</text>
</comment>
<name>A0AAV2VHR1_9VIBR</name>
<keyword evidence="5" id="KW-0949">S-adenosyl-L-methionine</keyword>
<dbReference type="Gene3D" id="3.40.50.150">
    <property type="entry name" value="Vaccinia Virus protein VP39"/>
    <property type="match status" value="1"/>
</dbReference>
<dbReference type="GO" id="GO:0003886">
    <property type="term" value="F:DNA (cytosine-5-)-methyltransferase activity"/>
    <property type="evidence" value="ECO:0007669"/>
    <property type="project" value="UniProtKB-EC"/>
</dbReference>
<evidence type="ECO:0000256" key="2">
    <source>
        <dbReference type="ARBA" id="ARBA00022679"/>
    </source>
</evidence>
<comment type="similarity">
    <text evidence="5">Belongs to the class I-like SAM-binding methyltransferase superfamily. C5-methyltransferase family.</text>
</comment>
<dbReference type="GO" id="GO:0009307">
    <property type="term" value="P:DNA restriction-modification system"/>
    <property type="evidence" value="ECO:0007669"/>
    <property type="project" value="UniProtKB-KW"/>
</dbReference>
<dbReference type="InterPro" id="IPR029063">
    <property type="entry name" value="SAM-dependent_MTases_sf"/>
</dbReference>
<dbReference type="Proteomes" id="UP000018211">
    <property type="component" value="Unassembled WGS sequence"/>
</dbReference>
<dbReference type="Pfam" id="PF00145">
    <property type="entry name" value="DNA_methylase"/>
    <property type="match status" value="1"/>
</dbReference>
<dbReference type="SUPFAM" id="SSF53335">
    <property type="entry name" value="S-adenosyl-L-methionine-dependent methyltransferases"/>
    <property type="match status" value="1"/>
</dbReference>
<dbReference type="PROSITE" id="PS51679">
    <property type="entry name" value="SAM_MT_C5"/>
    <property type="match status" value="1"/>
</dbReference>
<evidence type="ECO:0000313" key="6">
    <source>
        <dbReference type="EMBL" id="CCO44213.1"/>
    </source>
</evidence>
<dbReference type="GO" id="GO:0032259">
    <property type="term" value="P:methylation"/>
    <property type="evidence" value="ECO:0007669"/>
    <property type="project" value="UniProtKB-KW"/>
</dbReference>
<accession>A0AAV2VHR1</accession>
<evidence type="ECO:0000256" key="5">
    <source>
        <dbReference type="PROSITE-ProRule" id="PRU01016"/>
    </source>
</evidence>
<dbReference type="EC" id="2.1.1.37" evidence="6"/>
<protein>
    <submittedName>
        <fullName evidence="6">DNA (Cytosine-5-)-methyltransferase</fullName>
        <ecNumber evidence="6">2.1.1.37</ecNumber>
    </submittedName>
</protein>
<keyword evidence="2 5" id="KW-0808">Transferase</keyword>
<evidence type="ECO:0000313" key="7">
    <source>
        <dbReference type="Proteomes" id="UP000018211"/>
    </source>
</evidence>
<evidence type="ECO:0000256" key="3">
    <source>
        <dbReference type="ARBA" id="ARBA00022747"/>
    </source>
</evidence>
<sequence>MEFIKRIHQYSVKHLSNGAARIYIRNGALLEKAGYYASSVISVRCRKHRVEITLNPKGDKTIMNTARGPLLELRNKDIAKSFAGIDSVILTVRRNRLILTIPKGEQRRLKREDLFAAKLISGKSLLSGSLFSGIGLLAYALKQGLSQAGITTCIQYANDSNELALDCNLSGNQIWDDAAPNALATSESLGDALFGDMPEVDILEIGKPCVNQSRLCKKEHRDLEHPAVGTLFVQVIHAVRRMNPSVIVIENATPFINSKTFDLIERELSEYRFECTKLTGFDYGDYENRERACIVGVSSGLPNLELNDLTPPMSLPHPPLKEALEPIALDSPLWREMVHVKRKEDDERLNFKNTLHSESDTKIGTLTASYSSPKVGAPMLEHPLNKKLQRQFTAQEHCNIRALPSRLGEVVMSVANGIHPLISTRGSTSAVHRLNGNSVTPKAWVEVGAFIGRYLNEYRQACTGAKNGVGSKVDVQMELPLLA</sequence>
<evidence type="ECO:0000256" key="1">
    <source>
        <dbReference type="ARBA" id="ARBA00022603"/>
    </source>
</evidence>
<proteinExistence type="inferred from homology"/>
<reference evidence="6 7" key="1">
    <citation type="journal article" date="2013" name="ISME J.">
        <title>Comparative genomics of pathogenic lineages of Vibrio nigripulchritudo identifies virulence-associated traits.</title>
        <authorList>
            <person name="Goudenege D."/>
            <person name="Labreuche Y."/>
            <person name="Krin E."/>
            <person name="Ansquer D."/>
            <person name="Mangenot S."/>
            <person name="Calteau A."/>
            <person name="Medigue C."/>
            <person name="Mazel D."/>
            <person name="Polz M.F."/>
            <person name="Le Roux F."/>
        </authorList>
    </citation>
    <scope>NUCLEOTIDE SEQUENCE [LARGE SCALE GENOMIC DNA]</scope>
    <source>
        <strain evidence="6 7">SOn1</strain>
    </source>
</reference>
<dbReference type="RefSeq" id="WP_022610144.1">
    <property type="nucleotide sequence ID" value="NZ_LK391965.1"/>
</dbReference>
<evidence type="ECO:0000256" key="4">
    <source>
        <dbReference type="ARBA" id="ARBA00047422"/>
    </source>
</evidence>
<feature type="active site" evidence="5">
    <location>
        <position position="209"/>
    </location>
</feature>
<keyword evidence="3" id="KW-0680">Restriction system</keyword>
<comment type="catalytic activity">
    <reaction evidence="4">
        <text>a 2'-deoxycytidine in DNA + S-adenosyl-L-methionine = a 5-methyl-2'-deoxycytidine in DNA + S-adenosyl-L-homocysteine + H(+)</text>
        <dbReference type="Rhea" id="RHEA:13681"/>
        <dbReference type="Rhea" id="RHEA-COMP:11369"/>
        <dbReference type="Rhea" id="RHEA-COMP:11370"/>
        <dbReference type="ChEBI" id="CHEBI:15378"/>
        <dbReference type="ChEBI" id="CHEBI:57856"/>
        <dbReference type="ChEBI" id="CHEBI:59789"/>
        <dbReference type="ChEBI" id="CHEBI:85452"/>
        <dbReference type="ChEBI" id="CHEBI:85454"/>
        <dbReference type="EC" id="2.1.1.37"/>
    </reaction>
</comment>
<gene>
    <name evidence="6" type="ORF">VIBNISOn1_1050039</name>
</gene>
<dbReference type="InterPro" id="IPR001525">
    <property type="entry name" value="C5_MeTfrase"/>
</dbReference>